<dbReference type="Pfam" id="PF00823">
    <property type="entry name" value="PPE"/>
    <property type="match status" value="1"/>
</dbReference>
<feature type="compositionally biased region" description="Low complexity" evidence="2">
    <location>
        <begin position="240"/>
        <end position="250"/>
    </location>
</feature>
<feature type="compositionally biased region" description="Basic and acidic residues" evidence="2">
    <location>
        <begin position="351"/>
        <end position="360"/>
    </location>
</feature>
<evidence type="ECO:0000259" key="3">
    <source>
        <dbReference type="Pfam" id="PF00823"/>
    </source>
</evidence>
<dbReference type="SUPFAM" id="SSF140459">
    <property type="entry name" value="PE/PPE dimer-like"/>
    <property type="match status" value="1"/>
</dbReference>
<organism evidence="4 5">
    <name type="scientific">Amycolatopsis halotolerans</name>
    <dbReference type="NCBI Taxonomy" id="330083"/>
    <lineage>
        <taxon>Bacteria</taxon>
        <taxon>Bacillati</taxon>
        <taxon>Actinomycetota</taxon>
        <taxon>Actinomycetes</taxon>
        <taxon>Pseudonocardiales</taxon>
        <taxon>Pseudonocardiaceae</taxon>
        <taxon>Amycolatopsis</taxon>
    </lineage>
</organism>
<name>A0ABV7QU56_9PSEU</name>
<comment type="similarity">
    <text evidence="1">Belongs to the mycobacterial PPE family.</text>
</comment>
<sequence length="391" mass="40136">MAGQSMTPAEIYHKVTSGPGPESLSTTQRSARDLSERLLERADEIASLAEKVRAGWQGVSAEEAANSASPLLAASLDHSANLVFAQNAADGQLSAFQAIKNTVRPVGDRPEITAQDVYDSLNGRPGYFGKLDQWQADAQHNVDAYTGYHSTTGTNSDRIPARYAELSDTGASVELASASTSAPPKPVEGPGGPSGKPPDSHRPDAIEPPPGAEVPKPREPMPAPSSDHPVNHPGSRVPDAAESAPQAAPSEADKPPDSTRISSYSPSSAALPPGYQFGPSGQSINPLGTSGFGPDPGIGGSANQGFGAGNRIGARAPGESVPTRGSTTGTPGAAGKSGKPGNLVGSGIPGKNREKDKEKTAPPYLRETDPDVFGTSDLKPTPPVIGDRPAR</sequence>
<protein>
    <submittedName>
        <fullName evidence="4">PPE domain-containing protein</fullName>
    </submittedName>
</protein>
<keyword evidence="5" id="KW-1185">Reference proteome</keyword>
<feature type="region of interest" description="Disordered" evidence="2">
    <location>
        <begin position="1"/>
        <end position="32"/>
    </location>
</feature>
<gene>
    <name evidence="4" type="ORF">ACFORO_37600</name>
</gene>
<reference evidence="5" key="1">
    <citation type="journal article" date="2019" name="Int. J. Syst. Evol. Microbiol.">
        <title>The Global Catalogue of Microorganisms (GCM) 10K type strain sequencing project: providing services to taxonomists for standard genome sequencing and annotation.</title>
        <authorList>
            <consortium name="The Broad Institute Genomics Platform"/>
            <consortium name="The Broad Institute Genome Sequencing Center for Infectious Disease"/>
            <person name="Wu L."/>
            <person name="Ma J."/>
        </authorList>
    </citation>
    <scope>NUCLEOTIDE SEQUENCE [LARGE SCALE GENOMIC DNA]</scope>
    <source>
        <strain evidence="5">CGMCC 4.7682</strain>
    </source>
</reference>
<dbReference type="InterPro" id="IPR038332">
    <property type="entry name" value="PPE_sf"/>
</dbReference>
<dbReference type="Proteomes" id="UP001595764">
    <property type="component" value="Unassembled WGS sequence"/>
</dbReference>
<feature type="compositionally biased region" description="Low complexity" evidence="2">
    <location>
        <begin position="258"/>
        <end position="273"/>
    </location>
</feature>
<dbReference type="EMBL" id="JBHRWI010000056">
    <property type="protein sequence ID" value="MFC3515930.1"/>
    <property type="molecule type" value="Genomic_DNA"/>
</dbReference>
<evidence type="ECO:0000313" key="4">
    <source>
        <dbReference type="EMBL" id="MFC3515930.1"/>
    </source>
</evidence>
<feature type="compositionally biased region" description="Gly residues" evidence="2">
    <location>
        <begin position="290"/>
        <end position="310"/>
    </location>
</feature>
<accession>A0ABV7QU56</accession>
<dbReference type="InterPro" id="IPR000030">
    <property type="entry name" value="PPE_dom"/>
</dbReference>
<evidence type="ECO:0000256" key="2">
    <source>
        <dbReference type="SAM" id="MobiDB-lite"/>
    </source>
</evidence>
<feature type="compositionally biased region" description="Polar residues" evidence="2">
    <location>
        <begin position="279"/>
        <end position="288"/>
    </location>
</feature>
<comment type="caution">
    <text evidence="4">The sequence shown here is derived from an EMBL/GenBank/DDBJ whole genome shotgun (WGS) entry which is preliminary data.</text>
</comment>
<feature type="domain" description="PPE" evidence="3">
    <location>
        <begin position="8"/>
        <end position="101"/>
    </location>
</feature>
<evidence type="ECO:0000313" key="5">
    <source>
        <dbReference type="Proteomes" id="UP001595764"/>
    </source>
</evidence>
<proteinExistence type="inferred from homology"/>
<evidence type="ECO:0000256" key="1">
    <source>
        <dbReference type="ARBA" id="ARBA00010652"/>
    </source>
</evidence>
<dbReference type="Gene3D" id="1.20.1260.20">
    <property type="entry name" value="PPE superfamily"/>
    <property type="match status" value="1"/>
</dbReference>
<dbReference type="RefSeq" id="WP_377873230.1">
    <property type="nucleotide sequence ID" value="NZ_JBHMAY010000047.1"/>
</dbReference>
<feature type="region of interest" description="Disordered" evidence="2">
    <location>
        <begin position="174"/>
        <end position="391"/>
    </location>
</feature>